<dbReference type="Proteomes" id="UP000036403">
    <property type="component" value="Unassembled WGS sequence"/>
</dbReference>
<comment type="caution">
    <text evidence="2">The sequence shown here is derived from an EMBL/GenBank/DDBJ whole genome shotgun (WGS) entry which is preliminary data.</text>
</comment>
<dbReference type="OrthoDB" id="441971at2759"/>
<dbReference type="GO" id="GO:0003676">
    <property type="term" value="F:nucleic acid binding"/>
    <property type="evidence" value="ECO:0007669"/>
    <property type="project" value="InterPro"/>
</dbReference>
<reference evidence="2 3" key="1">
    <citation type="submission" date="2015-04" db="EMBL/GenBank/DDBJ databases">
        <title>Lasius niger genome sequencing.</title>
        <authorList>
            <person name="Konorov E.A."/>
            <person name="Nikitin M.A."/>
            <person name="Kirill M.V."/>
            <person name="Chang P."/>
        </authorList>
    </citation>
    <scope>NUCLEOTIDE SEQUENCE [LARGE SCALE GENOMIC DNA]</scope>
    <source>
        <tissue evidence="2">Whole</tissue>
    </source>
</reference>
<evidence type="ECO:0000259" key="1">
    <source>
        <dbReference type="PROSITE" id="PS50994"/>
    </source>
</evidence>
<protein>
    <submittedName>
        <fullName evidence="2">Integrase core domain protein</fullName>
    </submittedName>
</protein>
<name>A0A0J7JVH4_LASNI</name>
<dbReference type="FunFam" id="3.30.420.10:FF:000032">
    <property type="entry name" value="Retrovirus-related Pol polyprotein from transposon 297-like Protein"/>
    <property type="match status" value="1"/>
</dbReference>
<dbReference type="SUPFAM" id="SSF53098">
    <property type="entry name" value="Ribonuclease H-like"/>
    <property type="match status" value="1"/>
</dbReference>
<keyword evidence="3" id="KW-1185">Reference proteome</keyword>
<dbReference type="PROSITE" id="PS50994">
    <property type="entry name" value="INTEGRASE"/>
    <property type="match status" value="1"/>
</dbReference>
<feature type="domain" description="Integrase catalytic" evidence="1">
    <location>
        <begin position="4"/>
        <end position="162"/>
    </location>
</feature>
<feature type="non-terminal residue" evidence="2">
    <location>
        <position position="283"/>
    </location>
</feature>
<dbReference type="Gene3D" id="3.30.420.10">
    <property type="entry name" value="Ribonuclease H-like superfamily/Ribonuclease H"/>
    <property type="match status" value="1"/>
</dbReference>
<dbReference type="InterPro" id="IPR036397">
    <property type="entry name" value="RNaseH_sf"/>
</dbReference>
<dbReference type="InterPro" id="IPR050951">
    <property type="entry name" value="Retrovirus_Pol_polyprotein"/>
</dbReference>
<dbReference type="GO" id="GO:0015074">
    <property type="term" value="P:DNA integration"/>
    <property type="evidence" value="ECO:0007669"/>
    <property type="project" value="InterPro"/>
</dbReference>
<gene>
    <name evidence="2" type="ORF">RF55_24059</name>
</gene>
<dbReference type="Pfam" id="PF00665">
    <property type="entry name" value="rve"/>
    <property type="match status" value="1"/>
</dbReference>
<dbReference type="STRING" id="67767.A0A0J7JVH4"/>
<proteinExistence type="predicted"/>
<evidence type="ECO:0000313" key="2">
    <source>
        <dbReference type="EMBL" id="KMQ82132.1"/>
    </source>
</evidence>
<dbReference type="PaxDb" id="67767-A0A0J7JVH4"/>
<dbReference type="InterPro" id="IPR012337">
    <property type="entry name" value="RNaseH-like_sf"/>
</dbReference>
<evidence type="ECO:0000313" key="3">
    <source>
        <dbReference type="Proteomes" id="UP000036403"/>
    </source>
</evidence>
<dbReference type="InterPro" id="IPR001584">
    <property type="entry name" value="Integrase_cat-core"/>
</dbReference>
<organism evidence="2 3">
    <name type="scientific">Lasius niger</name>
    <name type="common">Black garden ant</name>
    <dbReference type="NCBI Taxonomy" id="67767"/>
    <lineage>
        <taxon>Eukaryota</taxon>
        <taxon>Metazoa</taxon>
        <taxon>Ecdysozoa</taxon>
        <taxon>Arthropoda</taxon>
        <taxon>Hexapoda</taxon>
        <taxon>Insecta</taxon>
        <taxon>Pterygota</taxon>
        <taxon>Neoptera</taxon>
        <taxon>Endopterygota</taxon>
        <taxon>Hymenoptera</taxon>
        <taxon>Apocrita</taxon>
        <taxon>Aculeata</taxon>
        <taxon>Formicoidea</taxon>
        <taxon>Formicidae</taxon>
        <taxon>Formicinae</taxon>
        <taxon>Lasius</taxon>
        <taxon>Lasius</taxon>
    </lineage>
</organism>
<feature type="non-terminal residue" evidence="2">
    <location>
        <position position="1"/>
    </location>
</feature>
<dbReference type="PANTHER" id="PTHR37984:SF5">
    <property type="entry name" value="PROTEIN NYNRIN-LIKE"/>
    <property type="match status" value="1"/>
</dbReference>
<sequence length="283" mass="32072">SIPPATRPFQKCAIDAVGPFLVSNKGNKWILVISDYFTRYAEAYAVPNIQSTTVATVLVDYISRHGLMDVLYSDRGTNFLSEAMGEVYKLLGIKKCQTVSYNPQGNGVVERVNKTLIEALSHLVRETQEDWCTHVPLALLAYRTAYHRILQETPAYLVYGRDLKLPYDLIYTSKFRSYADTRTYAQDLGNRMQKAFELVTHHLEKAAKDQTMTKSKRDYKKVIELGDVVYLHTPKIRPGLTKKLGKTNHGPFRVVAMKSPVVFEIMPITGTGKGQIVHMNRLI</sequence>
<accession>A0A0J7JVH4</accession>
<dbReference type="PANTHER" id="PTHR37984">
    <property type="entry name" value="PROTEIN CBG26694"/>
    <property type="match status" value="1"/>
</dbReference>
<dbReference type="EMBL" id="LBMM01028035">
    <property type="protein sequence ID" value="KMQ82132.1"/>
    <property type="molecule type" value="Genomic_DNA"/>
</dbReference>
<dbReference type="AlphaFoldDB" id="A0A0J7JVH4"/>